<feature type="transmembrane region" description="Helical" evidence="8">
    <location>
        <begin position="48"/>
        <end position="70"/>
    </location>
</feature>
<keyword evidence="5 8" id="KW-1133">Transmembrane helix</keyword>
<dbReference type="Gene3D" id="3.60.110.10">
    <property type="entry name" value="Carbon-nitrogen hydrolase"/>
    <property type="match status" value="1"/>
</dbReference>
<keyword evidence="2 8" id="KW-1003">Cell membrane</keyword>
<dbReference type="Pfam" id="PF00795">
    <property type="entry name" value="CN_hydrolase"/>
    <property type="match status" value="1"/>
</dbReference>
<comment type="pathway">
    <text evidence="8">Protein modification; lipoprotein biosynthesis (N-acyl transfer).</text>
</comment>
<comment type="caution">
    <text evidence="10">The sequence shown here is derived from an EMBL/GenBank/DDBJ whole genome shotgun (WGS) entry which is preliminary data.</text>
</comment>
<keyword evidence="4 8" id="KW-0812">Transmembrane</keyword>
<sequence>MKNFLLILLSAILLSLSFHPLGLNFLAWFGLVPLFFAVYKFSLSKTFLYGLVFGFLFSLFSLFWIVFLQIETNIKLLIVFGMFVMFLYIGLYIAVGLLLSKLLGLWSLPFIWAGLEYLKGLGELGFPWLSLGYSQARYTLIIQQASIYGIYGISFWLVLLNVAIFYYLLDKKIKDLLVLIIIFIIPVLFGYIRLQGKPLKSREFSVGIVQPNIDPNLKFSAAMRDQTFDRLIRLSEMCQEEEPNRRLNLIVWPETATPIFIVNPGVYQDKVIDLVDRLGVPILTGSPLYDRKKHEIYNGAVLIQPKKGITQEYKKLHLVPFGEHIPFDKYIPILRKIDFGEGDYAPGNEYTVFSTDDIKFSCLICFESIFPELSREFVKQGAKLLVNITNDGWFGKISGPQQHNDMAILRTVECGVPLVRSANTGISMVVDQYGRVLTEKELFKEGIISFTFSIYYIKTIYLVIGDLFWILSLLFVPLISIYKILIRRFV</sequence>
<feature type="transmembrane region" description="Helical" evidence="8">
    <location>
        <begin position="175"/>
        <end position="194"/>
    </location>
</feature>
<evidence type="ECO:0000256" key="2">
    <source>
        <dbReference type="ARBA" id="ARBA00022475"/>
    </source>
</evidence>
<dbReference type="NCBIfam" id="TIGR00546">
    <property type="entry name" value="lnt"/>
    <property type="match status" value="1"/>
</dbReference>
<protein>
    <recommendedName>
        <fullName evidence="8">Apolipoprotein N-acyltransferase</fullName>
        <shortName evidence="8">ALP N-acyltransferase</shortName>
        <ecNumber evidence="8">2.3.1.269</ecNumber>
    </recommendedName>
</protein>
<dbReference type="InterPro" id="IPR036526">
    <property type="entry name" value="C-N_Hydrolase_sf"/>
</dbReference>
<dbReference type="InterPro" id="IPR003010">
    <property type="entry name" value="C-N_Hydrolase"/>
</dbReference>
<dbReference type="AlphaFoldDB" id="A0A7C6AFM1"/>
<evidence type="ECO:0000256" key="5">
    <source>
        <dbReference type="ARBA" id="ARBA00022989"/>
    </source>
</evidence>
<evidence type="ECO:0000256" key="6">
    <source>
        <dbReference type="ARBA" id="ARBA00023136"/>
    </source>
</evidence>
<dbReference type="PROSITE" id="PS50263">
    <property type="entry name" value="CN_HYDROLASE"/>
    <property type="match status" value="1"/>
</dbReference>
<gene>
    <name evidence="8 10" type="primary">lnt</name>
    <name evidence="10" type="ORF">ENV70_04455</name>
</gene>
<evidence type="ECO:0000256" key="4">
    <source>
        <dbReference type="ARBA" id="ARBA00022692"/>
    </source>
</evidence>
<comment type="similarity">
    <text evidence="8">Belongs to the CN hydrolase family. Apolipoprotein N-acyltransferase subfamily.</text>
</comment>
<dbReference type="PANTHER" id="PTHR38686:SF1">
    <property type="entry name" value="APOLIPOPROTEIN N-ACYLTRANSFERASE"/>
    <property type="match status" value="1"/>
</dbReference>
<dbReference type="SUPFAM" id="SSF56317">
    <property type="entry name" value="Carbon-nitrogen hydrolase"/>
    <property type="match status" value="1"/>
</dbReference>
<feature type="transmembrane region" description="Helical" evidence="8">
    <location>
        <begin position="467"/>
        <end position="486"/>
    </location>
</feature>
<comment type="catalytic activity">
    <reaction evidence="8">
        <text>N-terminal S-1,2-diacyl-sn-glyceryl-L-cysteinyl-[lipoprotein] + a glycerophospholipid = N-acyl-S-1,2-diacyl-sn-glyceryl-L-cysteinyl-[lipoprotein] + a 2-acyl-sn-glycero-3-phospholipid + H(+)</text>
        <dbReference type="Rhea" id="RHEA:48228"/>
        <dbReference type="Rhea" id="RHEA-COMP:14681"/>
        <dbReference type="Rhea" id="RHEA-COMP:14684"/>
        <dbReference type="ChEBI" id="CHEBI:15378"/>
        <dbReference type="ChEBI" id="CHEBI:136912"/>
        <dbReference type="ChEBI" id="CHEBI:140656"/>
        <dbReference type="ChEBI" id="CHEBI:140657"/>
        <dbReference type="ChEBI" id="CHEBI:140660"/>
        <dbReference type="EC" id="2.3.1.269"/>
    </reaction>
</comment>
<comment type="caution">
    <text evidence="8">Lacks conserved residue(s) required for the propagation of feature annotation.</text>
</comment>
<reference evidence="10" key="1">
    <citation type="journal article" date="2020" name="mSystems">
        <title>Genome- and Community-Level Interaction Insights into Carbon Utilization and Element Cycling Functions of Hydrothermarchaeota in Hydrothermal Sediment.</title>
        <authorList>
            <person name="Zhou Z."/>
            <person name="Liu Y."/>
            <person name="Xu W."/>
            <person name="Pan J."/>
            <person name="Luo Z.H."/>
            <person name="Li M."/>
        </authorList>
    </citation>
    <scope>NUCLEOTIDE SEQUENCE [LARGE SCALE GENOMIC DNA]</scope>
    <source>
        <strain evidence="10">SpSt-783</strain>
    </source>
</reference>
<organism evidence="10">
    <name type="scientific">candidate division WOR-3 bacterium</name>
    <dbReference type="NCBI Taxonomy" id="2052148"/>
    <lineage>
        <taxon>Bacteria</taxon>
        <taxon>Bacteria division WOR-3</taxon>
    </lineage>
</organism>
<dbReference type="HAMAP" id="MF_01148">
    <property type="entry name" value="Lnt"/>
    <property type="match status" value="1"/>
</dbReference>
<evidence type="ECO:0000259" key="9">
    <source>
        <dbReference type="PROSITE" id="PS50263"/>
    </source>
</evidence>
<evidence type="ECO:0000256" key="1">
    <source>
        <dbReference type="ARBA" id="ARBA00004651"/>
    </source>
</evidence>
<dbReference type="EC" id="2.3.1.269" evidence="8"/>
<keyword evidence="7 8" id="KW-0012">Acyltransferase</keyword>
<dbReference type="GO" id="GO:0016410">
    <property type="term" value="F:N-acyltransferase activity"/>
    <property type="evidence" value="ECO:0007669"/>
    <property type="project" value="UniProtKB-UniRule"/>
</dbReference>
<comment type="function">
    <text evidence="8">Catalyzes the phospholipid dependent N-acylation of the N-terminal cysteine of apolipoprotein, the last step in lipoprotein maturation.</text>
</comment>
<evidence type="ECO:0000256" key="7">
    <source>
        <dbReference type="ARBA" id="ARBA00023315"/>
    </source>
</evidence>
<comment type="subcellular location">
    <subcellularLocation>
        <location evidence="1 8">Cell membrane</location>
        <topology evidence="1 8">Multi-pass membrane protein</topology>
    </subcellularLocation>
</comment>
<dbReference type="PANTHER" id="PTHR38686">
    <property type="entry name" value="APOLIPOPROTEIN N-ACYLTRANSFERASE"/>
    <property type="match status" value="1"/>
</dbReference>
<dbReference type="InterPro" id="IPR045378">
    <property type="entry name" value="LNT_N"/>
</dbReference>
<feature type="domain" description="CN hydrolase" evidence="9">
    <location>
        <begin position="209"/>
        <end position="454"/>
    </location>
</feature>
<dbReference type="InterPro" id="IPR004563">
    <property type="entry name" value="Apolipo_AcylTrfase"/>
</dbReference>
<dbReference type="GO" id="GO:0042158">
    <property type="term" value="P:lipoprotein biosynthetic process"/>
    <property type="evidence" value="ECO:0007669"/>
    <property type="project" value="UniProtKB-UniRule"/>
</dbReference>
<evidence type="ECO:0000256" key="8">
    <source>
        <dbReference type="HAMAP-Rule" id="MF_01148"/>
    </source>
</evidence>
<keyword evidence="6 8" id="KW-0472">Membrane</keyword>
<evidence type="ECO:0000256" key="3">
    <source>
        <dbReference type="ARBA" id="ARBA00022679"/>
    </source>
</evidence>
<keyword evidence="10" id="KW-0449">Lipoprotein</keyword>
<dbReference type="UniPathway" id="UPA00666"/>
<evidence type="ECO:0000313" key="10">
    <source>
        <dbReference type="EMBL" id="HHS62851.1"/>
    </source>
</evidence>
<keyword evidence="3 8" id="KW-0808">Transferase</keyword>
<accession>A0A7C6AFM1</accession>
<name>A0A7C6AFM1_UNCW3</name>
<dbReference type="EMBL" id="DTHJ01000089">
    <property type="protein sequence ID" value="HHS62851.1"/>
    <property type="molecule type" value="Genomic_DNA"/>
</dbReference>
<dbReference type="GO" id="GO:0005886">
    <property type="term" value="C:plasma membrane"/>
    <property type="evidence" value="ECO:0007669"/>
    <property type="project" value="UniProtKB-SubCell"/>
</dbReference>
<dbReference type="Pfam" id="PF20154">
    <property type="entry name" value="LNT_N"/>
    <property type="match status" value="1"/>
</dbReference>
<feature type="transmembrane region" description="Helical" evidence="8">
    <location>
        <begin position="76"/>
        <end position="99"/>
    </location>
</feature>
<proteinExistence type="inferred from homology"/>
<feature type="transmembrane region" description="Helical" evidence="8">
    <location>
        <begin position="147"/>
        <end position="169"/>
    </location>
</feature>
<dbReference type="CDD" id="cd07571">
    <property type="entry name" value="ALP_N-acyl_transferase"/>
    <property type="match status" value="1"/>
</dbReference>